<evidence type="ECO:0000313" key="1">
    <source>
        <dbReference type="EMBL" id="RCN59345.1"/>
    </source>
</evidence>
<dbReference type="NCBIfam" id="TIGR03425">
    <property type="entry name" value="urea_degr_2"/>
    <property type="match status" value="1"/>
</dbReference>
<dbReference type="InterPro" id="IPR018959">
    <property type="entry name" value="DUF1989"/>
</dbReference>
<protein>
    <submittedName>
        <fullName evidence="1">DUF1989 domain-containing protein</fullName>
    </submittedName>
</protein>
<organism evidence="1 2">
    <name type="scientific">Acidiferrobacter thiooxydans</name>
    <dbReference type="NCBI Taxonomy" id="163359"/>
    <lineage>
        <taxon>Bacteria</taxon>
        <taxon>Pseudomonadati</taxon>
        <taxon>Pseudomonadota</taxon>
        <taxon>Gammaproteobacteria</taxon>
        <taxon>Acidiferrobacterales</taxon>
        <taxon>Acidiferrobacteraceae</taxon>
        <taxon>Acidiferrobacter</taxon>
    </lineage>
</organism>
<evidence type="ECO:0000313" key="2">
    <source>
        <dbReference type="Proteomes" id="UP000253250"/>
    </source>
</evidence>
<dbReference type="OrthoDB" id="5298498at2"/>
<accession>A0A1C2FZ09</accession>
<proteinExistence type="predicted"/>
<keyword evidence="2" id="KW-1185">Reference proteome</keyword>
<reference evidence="1 2" key="1">
    <citation type="submission" date="2018-02" db="EMBL/GenBank/DDBJ databases">
        <title>Insights into the biology of acidophilic members of the Acidiferrobacteraceae family derived from comparative genomic analyses.</title>
        <authorList>
            <person name="Issotta F."/>
            <person name="Thyssen C."/>
            <person name="Mena C."/>
            <person name="Moya A."/>
            <person name="Bellenberg S."/>
            <person name="Sproer C."/>
            <person name="Covarrubias P.C."/>
            <person name="Sand W."/>
            <person name="Quatrini R."/>
            <person name="Vera M."/>
        </authorList>
    </citation>
    <scope>NUCLEOTIDE SEQUENCE [LARGE SCALE GENOMIC DNA]</scope>
    <source>
        <strain evidence="2">m-1</strain>
    </source>
</reference>
<dbReference type="Proteomes" id="UP000253250">
    <property type="component" value="Unassembled WGS sequence"/>
</dbReference>
<dbReference type="PANTHER" id="PTHR31527">
    <property type="entry name" value="RE64534P"/>
    <property type="match status" value="1"/>
</dbReference>
<dbReference type="Pfam" id="PF09347">
    <property type="entry name" value="DUF1989"/>
    <property type="match status" value="1"/>
</dbReference>
<comment type="caution">
    <text evidence="1">The sequence shown here is derived from an EMBL/GenBank/DDBJ whole genome shotgun (WGS) entry which is preliminary data.</text>
</comment>
<sequence length="243" mass="26121">MKERETSERTVLWQEHVPGGCHASFRLGRGQGLRLTALAPKANASVLLFNDDDRSERYNMADTLKAQHTAALGAGHVLMSDMGRALAAICEESVSDHDPICGASSRADIERCFGARRFEHARNAMHRSGQEGLLIELAKWGLGKEDLVAPINFFSALAIDDEGRVALRGDGVDCGDFVEWTAVLNLLCVISAAPHPLAAPGTYAPADLRVIAYAQGGDTGASVARCAENARAFMNSHRYLGDC</sequence>
<dbReference type="InterPro" id="IPR017792">
    <property type="entry name" value="UAAP1"/>
</dbReference>
<gene>
    <name evidence="1" type="ORF">C4900_06500</name>
</gene>
<dbReference type="PANTHER" id="PTHR31527:SF0">
    <property type="entry name" value="RE64534P"/>
    <property type="match status" value="1"/>
</dbReference>
<name>A0A1C2FZ09_9GAMM</name>
<dbReference type="AlphaFoldDB" id="A0A1C2FZ09"/>
<dbReference type="RefSeq" id="WP_065971635.1">
    <property type="nucleotide sequence ID" value="NZ_CP080624.1"/>
</dbReference>
<dbReference type="STRING" id="163359.A9R16_01880"/>
<dbReference type="EMBL" id="PSYR01000001">
    <property type="protein sequence ID" value="RCN59345.1"/>
    <property type="molecule type" value="Genomic_DNA"/>
</dbReference>